<evidence type="ECO:0000256" key="1">
    <source>
        <dbReference type="ARBA" id="ARBA00004229"/>
    </source>
</evidence>
<dbReference type="GO" id="GO:0009507">
    <property type="term" value="C:chloroplast"/>
    <property type="evidence" value="ECO:0007669"/>
    <property type="project" value="UniProtKB-SubCell"/>
</dbReference>
<evidence type="ECO:0000256" key="3">
    <source>
        <dbReference type="ARBA" id="ARBA00022980"/>
    </source>
</evidence>
<dbReference type="InterPro" id="IPR044958">
    <property type="entry name" value="Ribosomal_bL32_plant/cyanobact"/>
</dbReference>
<dbReference type="GO" id="GO:0006412">
    <property type="term" value="P:translation"/>
    <property type="evidence" value="ECO:0007669"/>
    <property type="project" value="InterPro"/>
</dbReference>
<dbReference type="PANTHER" id="PTHR36083:SF1">
    <property type="entry name" value="LARGE RIBOSOMAL SUBUNIT PROTEIN BL32C"/>
    <property type="match status" value="1"/>
</dbReference>
<sequence length="179" mass="19205">MLANANANANAMIQRPSATLSGRMLPGSHRRPSNPCQCTLTLGNVTNAPFNSKSIAVCTTPNLIGGSSLVLPHPQNQMLQQLGAILKEAADSCLEKSVSIGVIDKARAALEAWLLGEKDPFEGLIFMAVPKKRTSRTKKTIRKNVWKNKAAVAAKKAYALAKSLSTGNSKSFFVKKTEK</sequence>
<dbReference type="HAMAP" id="MF_00340">
    <property type="entry name" value="Ribosomal_bL32"/>
    <property type="match status" value="1"/>
</dbReference>
<keyword evidence="4" id="KW-0687">Ribonucleoprotein</keyword>
<accession>A0A7L8Y955</accession>
<dbReference type="InterPro" id="IPR002677">
    <property type="entry name" value="Ribosomal_bL32"/>
</dbReference>
<gene>
    <name evidence="7" type="primary">rpl32</name>
</gene>
<evidence type="ECO:0000256" key="4">
    <source>
        <dbReference type="ARBA" id="ARBA00023274"/>
    </source>
</evidence>
<reference evidence="7" key="1">
    <citation type="journal article" date="2020" name="Sci. Rep.">
        <title>Large-scale phylogenomics reveals ancient introgression in Asian Hepatica and new insights into the origin of the insular endemic Hepatica maxima.</title>
        <authorList>
            <person name="Park S."/>
            <person name="Park S."/>
        </authorList>
    </citation>
    <scope>NUCLEOTIDE SEQUENCE</scope>
    <source>
        <strain evidence="7">HIN</strain>
    </source>
</reference>
<comment type="subcellular location">
    <subcellularLocation>
        <location evidence="1">Plastid</location>
        <location evidence="1">Chloroplast</location>
    </subcellularLocation>
</comment>
<evidence type="ECO:0000313" key="7">
    <source>
        <dbReference type="EMBL" id="QOI17210.1"/>
    </source>
</evidence>
<dbReference type="GO" id="GO:0003735">
    <property type="term" value="F:structural constituent of ribosome"/>
    <property type="evidence" value="ECO:0007669"/>
    <property type="project" value="InterPro"/>
</dbReference>
<dbReference type="EMBL" id="MT560541">
    <property type="protein sequence ID" value="QOI17210.1"/>
    <property type="molecule type" value="mRNA"/>
</dbReference>
<evidence type="ECO:0000256" key="2">
    <source>
        <dbReference type="ARBA" id="ARBA00008560"/>
    </source>
</evidence>
<proteinExistence type="evidence at transcript level"/>
<comment type="similarity">
    <text evidence="2">Belongs to the bacterial ribosomal protein bL32 family.</text>
</comment>
<keyword evidence="3 7" id="KW-0689">Ribosomal protein</keyword>
<dbReference type="AlphaFoldDB" id="A0A7L8Y955"/>
<protein>
    <recommendedName>
        <fullName evidence="5">Large ribosomal subunit protein bL32c</fullName>
    </recommendedName>
    <alternativeName>
        <fullName evidence="6">50S ribosomal protein L32, chloroplastic</fullName>
    </alternativeName>
</protein>
<evidence type="ECO:0000256" key="6">
    <source>
        <dbReference type="ARBA" id="ARBA00035431"/>
    </source>
</evidence>
<organism evidence="7">
    <name type="scientific">Hepatica nobilis var. japonica</name>
    <dbReference type="NCBI Taxonomy" id="231669"/>
    <lineage>
        <taxon>Eukaryota</taxon>
        <taxon>Viridiplantae</taxon>
        <taxon>Streptophyta</taxon>
        <taxon>Embryophyta</taxon>
        <taxon>Tracheophyta</taxon>
        <taxon>Spermatophyta</taxon>
        <taxon>Magnoliopsida</taxon>
        <taxon>Ranunculales</taxon>
        <taxon>Ranunculaceae</taxon>
        <taxon>Ranunculoideae</taxon>
        <taxon>Anemoneae</taxon>
        <taxon>Hepatica</taxon>
    </lineage>
</organism>
<dbReference type="GO" id="GO:0015934">
    <property type="term" value="C:large ribosomal subunit"/>
    <property type="evidence" value="ECO:0007669"/>
    <property type="project" value="InterPro"/>
</dbReference>
<dbReference type="PANTHER" id="PTHR36083">
    <property type="entry name" value="50S RIBOSOMAL PROTEIN L32, CHLOROPLASTIC"/>
    <property type="match status" value="1"/>
</dbReference>
<name>A0A7L8Y955_HEPNO</name>
<evidence type="ECO:0000256" key="5">
    <source>
        <dbReference type="ARBA" id="ARBA00035280"/>
    </source>
</evidence>